<feature type="transmembrane region" description="Helical" evidence="1">
    <location>
        <begin position="46"/>
        <end position="67"/>
    </location>
</feature>
<feature type="transmembrane region" description="Helical" evidence="1">
    <location>
        <begin position="20"/>
        <end position="40"/>
    </location>
</feature>
<name>A0A1J0ENE2_9PSED</name>
<feature type="transmembrane region" description="Helical" evidence="1">
    <location>
        <begin position="431"/>
        <end position="450"/>
    </location>
</feature>
<dbReference type="AlphaFoldDB" id="A0A1J0ENE2"/>
<feature type="transmembrane region" description="Helical" evidence="1">
    <location>
        <begin position="275"/>
        <end position="292"/>
    </location>
</feature>
<proteinExistence type="predicted"/>
<dbReference type="GeneID" id="46910307"/>
<feature type="transmembrane region" description="Helical" evidence="1">
    <location>
        <begin position="74"/>
        <end position="93"/>
    </location>
</feature>
<dbReference type="OrthoDB" id="7029748at2"/>
<evidence type="ECO:0000313" key="3">
    <source>
        <dbReference type="Proteomes" id="UP000182567"/>
    </source>
</evidence>
<keyword evidence="1" id="KW-1133">Transmembrane helix</keyword>
<reference evidence="3" key="1">
    <citation type="submission" date="2016-10" db="EMBL/GenBank/DDBJ databases">
        <title>Pseudomonas frederiksbergensis ERGS4:02 complete genome.</title>
        <authorList>
            <person name="Kumar R."/>
            <person name="Acharya V."/>
            <person name="Singh D."/>
        </authorList>
    </citation>
    <scope>NUCLEOTIDE SEQUENCE [LARGE SCALE GENOMIC DNA]</scope>
    <source>
        <strain evidence="3">ERGS4:02</strain>
    </source>
</reference>
<gene>
    <name evidence="2" type="ORF">BLL42_18710</name>
</gene>
<keyword evidence="1" id="KW-0472">Membrane</keyword>
<feature type="transmembrane region" description="Helical" evidence="1">
    <location>
        <begin position="250"/>
        <end position="268"/>
    </location>
</feature>
<dbReference type="Proteomes" id="UP000182567">
    <property type="component" value="Chromosome"/>
</dbReference>
<evidence type="ECO:0000256" key="1">
    <source>
        <dbReference type="SAM" id="Phobius"/>
    </source>
</evidence>
<protein>
    <submittedName>
        <fullName evidence="2">Uncharacterized protein</fullName>
    </submittedName>
</protein>
<dbReference type="EMBL" id="CP017886">
    <property type="protein sequence ID" value="APC17661.1"/>
    <property type="molecule type" value="Genomic_DNA"/>
</dbReference>
<feature type="transmembrane region" description="Helical" evidence="1">
    <location>
        <begin position="140"/>
        <end position="160"/>
    </location>
</feature>
<dbReference type="RefSeq" id="WP_071553466.1">
    <property type="nucleotide sequence ID" value="NZ_CP017886.1"/>
</dbReference>
<feature type="transmembrane region" description="Helical" evidence="1">
    <location>
        <begin position="352"/>
        <end position="380"/>
    </location>
</feature>
<sequence length="451" mass="47671">MSKDARALHACVASKWGARATALAVIATVLVIWLIAKVLVIPHREVADAFTFGLIVAGLALTFSSWLGKTSARLGLGLLVIVAALAVFTTMPFNPVRGAGSFEGVILLLLGIGQLRAYLDRQDIKGRIERALSHPAVRRSARPIFLLYSAMAFFLSLATVPIVGSLTRSTRLNHLYHLRLAMRAVGATMFIAPTTAGAAAVSAMFPELSWSQALLTGLPLALLCLLFTRSEKEPAIELAPAEKDGASHGLMLPLAIFISVIVVGKLLLGYATVTTVALAVSITGAVSLLVKYGIAELARTIGDGFQRSSAEILLFIACGALQVALGAPETAQVFSPLSGDFKLLLSSAPVQLLLILGLMPLLTIIGIHPMILFAAAFPVFHPITQLPVTVEYQAWIAMFMISQLISPVSISAVTAAASVNESPWKVSFESHAMFALAFALGGFLYMTGIAG</sequence>
<evidence type="ECO:0000313" key="2">
    <source>
        <dbReference type="EMBL" id="APC17661.1"/>
    </source>
</evidence>
<organism evidence="2 3">
    <name type="scientific">Pseudomonas frederiksbergensis</name>
    <dbReference type="NCBI Taxonomy" id="104087"/>
    <lineage>
        <taxon>Bacteria</taxon>
        <taxon>Pseudomonadati</taxon>
        <taxon>Pseudomonadota</taxon>
        <taxon>Gammaproteobacteria</taxon>
        <taxon>Pseudomonadales</taxon>
        <taxon>Pseudomonadaceae</taxon>
        <taxon>Pseudomonas</taxon>
    </lineage>
</organism>
<feature type="transmembrane region" description="Helical" evidence="1">
    <location>
        <begin position="312"/>
        <end position="331"/>
    </location>
</feature>
<feature type="transmembrane region" description="Helical" evidence="1">
    <location>
        <begin position="392"/>
        <end position="419"/>
    </location>
</feature>
<accession>A0A1J0ENE2</accession>
<keyword evidence="1" id="KW-0812">Transmembrane</keyword>
<feature type="transmembrane region" description="Helical" evidence="1">
    <location>
        <begin position="180"/>
        <end position="201"/>
    </location>
</feature>
<feature type="transmembrane region" description="Helical" evidence="1">
    <location>
        <begin position="213"/>
        <end position="230"/>
    </location>
</feature>